<protein>
    <submittedName>
        <fullName evidence="2">Uncharacterized protein</fullName>
    </submittedName>
</protein>
<gene>
    <name evidence="2" type="ORF">KTO63_18095</name>
</gene>
<proteinExistence type="predicted"/>
<dbReference type="EMBL" id="JAHSPG010000014">
    <property type="protein sequence ID" value="MBV4359085.1"/>
    <property type="molecule type" value="Genomic_DNA"/>
</dbReference>
<evidence type="ECO:0000313" key="3">
    <source>
        <dbReference type="Proteomes" id="UP000812270"/>
    </source>
</evidence>
<accession>A0A9E2W3Z3</accession>
<feature type="signal peptide" evidence="1">
    <location>
        <begin position="1"/>
        <end position="24"/>
    </location>
</feature>
<dbReference type="Proteomes" id="UP000812270">
    <property type="component" value="Unassembled WGS sequence"/>
</dbReference>
<keyword evidence="3" id="KW-1185">Reference proteome</keyword>
<evidence type="ECO:0000256" key="1">
    <source>
        <dbReference type="SAM" id="SignalP"/>
    </source>
</evidence>
<dbReference type="AlphaFoldDB" id="A0A9E2W3Z3"/>
<evidence type="ECO:0000313" key="2">
    <source>
        <dbReference type="EMBL" id="MBV4359085.1"/>
    </source>
</evidence>
<reference evidence="2" key="1">
    <citation type="submission" date="2021-06" db="EMBL/GenBank/DDBJ databases">
        <authorList>
            <person name="Huq M.A."/>
        </authorList>
    </citation>
    <scope>NUCLEOTIDE SEQUENCE</scope>
    <source>
        <strain evidence="2">MAH-26</strain>
    </source>
</reference>
<sequence>MKQYFLGVIALVTAITLNSFTLKADNHPTATKNFEYNDYPNDAFQNIASHYSLTPNDGQDELDCQGSAHRCGVVAQDNGSGLPDLTKPYTIKVRD</sequence>
<keyword evidence="1" id="KW-0732">Signal</keyword>
<organism evidence="2 3">
    <name type="scientific">Pinibacter aurantiacus</name>
    <dbReference type="NCBI Taxonomy" id="2851599"/>
    <lineage>
        <taxon>Bacteria</taxon>
        <taxon>Pseudomonadati</taxon>
        <taxon>Bacteroidota</taxon>
        <taxon>Chitinophagia</taxon>
        <taxon>Chitinophagales</taxon>
        <taxon>Chitinophagaceae</taxon>
        <taxon>Pinibacter</taxon>
    </lineage>
</organism>
<feature type="chain" id="PRO_5038976212" evidence="1">
    <location>
        <begin position="25"/>
        <end position="95"/>
    </location>
</feature>
<dbReference type="RefSeq" id="WP_217792940.1">
    <property type="nucleotide sequence ID" value="NZ_JAHSPG010000014.1"/>
</dbReference>
<name>A0A9E2W3Z3_9BACT</name>
<comment type="caution">
    <text evidence="2">The sequence shown here is derived from an EMBL/GenBank/DDBJ whole genome shotgun (WGS) entry which is preliminary data.</text>
</comment>